<evidence type="ECO:0000256" key="6">
    <source>
        <dbReference type="ARBA" id="ARBA00048248"/>
    </source>
</evidence>
<comment type="catalytic activity">
    <reaction evidence="6 7">
        <text>tRNA(Tyr) + L-tyrosine + ATP = L-tyrosyl-tRNA(Tyr) + AMP + diphosphate + H(+)</text>
        <dbReference type="Rhea" id="RHEA:10220"/>
        <dbReference type="Rhea" id="RHEA-COMP:9706"/>
        <dbReference type="Rhea" id="RHEA-COMP:9707"/>
        <dbReference type="ChEBI" id="CHEBI:15378"/>
        <dbReference type="ChEBI" id="CHEBI:30616"/>
        <dbReference type="ChEBI" id="CHEBI:33019"/>
        <dbReference type="ChEBI" id="CHEBI:58315"/>
        <dbReference type="ChEBI" id="CHEBI:78442"/>
        <dbReference type="ChEBI" id="CHEBI:78536"/>
        <dbReference type="ChEBI" id="CHEBI:456215"/>
        <dbReference type="EC" id="6.1.1.1"/>
    </reaction>
</comment>
<feature type="binding site" evidence="7">
    <location>
        <position position="184"/>
    </location>
    <ligand>
        <name>L-tyrosine</name>
        <dbReference type="ChEBI" id="CHEBI:58315"/>
    </ligand>
</feature>
<dbReference type="EC" id="6.1.1.1" evidence="7"/>
<evidence type="ECO:0000313" key="9">
    <source>
        <dbReference type="EMBL" id="GIU66906.1"/>
    </source>
</evidence>
<dbReference type="InterPro" id="IPR024107">
    <property type="entry name" value="Tyr-tRNA-ligase_bac_1"/>
</dbReference>
<sequence length="417" mass="45345">MTHKSAFVQTLIERGHFYQATDLAALDAAAFESECGGTPLTGYIGYDCTAPSLHVGSLTQIMLMRRLQQCGGKPITLMGGGTTKVGDPSDKNEARPVLTQTVIDANKASIQTVFAKFLTFGDGPRDAIMVDNAQWLDEVKWLDMLREIGKHFTINKMIALDIVKRRLDQEVPITFLEFNYMLLQAYDFLELSRRYGCNLQMGGSDQWGNIVQGVELVRRVDERQVLGVTQPLLMNTSGEKMGKTANGAVWLNADMLSPFDYWQFWRNVDDADVAPLLKRMTDLPLDEIARLAALGGAEINQAKIILATETTALLHGREAAEAAQATAAAQFGGGGAEAGLPTVSLNEAPSSLAALFVATGLVESNGEAKRQAKGGGLRVNDRVVDNVAIAIPEALHMGQEVKLSLGKKRHIMVRLDV</sequence>
<evidence type="ECO:0000256" key="7">
    <source>
        <dbReference type="HAMAP-Rule" id="MF_02006"/>
    </source>
</evidence>
<dbReference type="Gene3D" id="3.40.50.620">
    <property type="entry name" value="HUPs"/>
    <property type="match status" value="1"/>
</dbReference>
<dbReference type="EMBL" id="BPFZ01000005">
    <property type="protein sequence ID" value="GIU66906.1"/>
    <property type="molecule type" value="Genomic_DNA"/>
</dbReference>
<dbReference type="InterPro" id="IPR036986">
    <property type="entry name" value="S4_RNA-bd_sf"/>
</dbReference>
<feature type="binding site" evidence="7">
    <location>
        <position position="43"/>
    </location>
    <ligand>
        <name>L-tyrosine</name>
        <dbReference type="ChEBI" id="CHEBI:58315"/>
    </ligand>
</feature>
<dbReference type="Pfam" id="PF00579">
    <property type="entry name" value="tRNA-synt_1b"/>
    <property type="match status" value="1"/>
</dbReference>
<dbReference type="GO" id="GO:0016874">
    <property type="term" value="F:ligase activity"/>
    <property type="evidence" value="ECO:0007669"/>
    <property type="project" value="UniProtKB-KW"/>
</dbReference>
<dbReference type="RefSeq" id="WP_284359582.1">
    <property type="nucleotide sequence ID" value="NZ_BPFZ01000005.1"/>
</dbReference>
<evidence type="ECO:0000313" key="10">
    <source>
        <dbReference type="Proteomes" id="UP001161064"/>
    </source>
</evidence>
<evidence type="ECO:0000256" key="2">
    <source>
        <dbReference type="ARBA" id="ARBA00022741"/>
    </source>
</evidence>
<dbReference type="SUPFAM" id="SSF52374">
    <property type="entry name" value="Nucleotidylyl transferase"/>
    <property type="match status" value="1"/>
</dbReference>
<comment type="subcellular location">
    <subcellularLocation>
        <location evidence="7">Cytoplasm</location>
    </subcellularLocation>
</comment>
<comment type="similarity">
    <text evidence="7">Belongs to the class-I aminoacyl-tRNA synthetase family. TyrS type 1 subfamily.</text>
</comment>
<dbReference type="InterPro" id="IPR024088">
    <property type="entry name" value="Tyr-tRNA-ligase_bac-type"/>
</dbReference>
<dbReference type="InterPro" id="IPR002307">
    <property type="entry name" value="Tyr-tRNA-ligase"/>
</dbReference>
<keyword evidence="2 7" id="KW-0547">Nucleotide-binding</keyword>
<dbReference type="PROSITE" id="PS50889">
    <property type="entry name" value="S4"/>
    <property type="match status" value="1"/>
</dbReference>
<comment type="function">
    <text evidence="7">Catalyzes the attachment of tyrosine to tRNA(Tyr) in a two-step reaction: tyrosine is first activated by ATP to form Tyr-AMP and then transferred to the acceptor end of tRNA(Tyr).</text>
</comment>
<proteinExistence type="inferred from homology"/>
<keyword evidence="3 7" id="KW-0067">ATP-binding</keyword>
<feature type="short sequence motif" description="'KMSKS' region" evidence="7">
    <location>
        <begin position="240"/>
        <end position="244"/>
    </location>
</feature>
<dbReference type="InterPro" id="IPR014729">
    <property type="entry name" value="Rossmann-like_a/b/a_fold"/>
</dbReference>
<keyword evidence="4 7" id="KW-0648">Protein biosynthesis</keyword>
<evidence type="ECO:0000256" key="3">
    <source>
        <dbReference type="ARBA" id="ARBA00022840"/>
    </source>
</evidence>
<feature type="binding site" evidence="7">
    <location>
        <position position="243"/>
    </location>
    <ligand>
        <name>ATP</name>
        <dbReference type="ChEBI" id="CHEBI:30616"/>
    </ligand>
</feature>
<gene>
    <name evidence="7 9" type="primary">tyrS</name>
    <name evidence="9" type="ORF">PsB1_1060</name>
</gene>
<dbReference type="PRINTS" id="PR01040">
    <property type="entry name" value="TRNASYNTHTYR"/>
</dbReference>
<comment type="caution">
    <text evidence="9">The sequence shown here is derived from an EMBL/GenBank/DDBJ whole genome shotgun (WGS) entry which is preliminary data.</text>
</comment>
<keyword evidence="7" id="KW-0963">Cytoplasm</keyword>
<reference evidence="9" key="2">
    <citation type="journal article" date="2023" name="ISME Commun">
        <title>Characterization of a bloom-associated alphaproteobacterial lineage, 'Candidatus Phycosocius': insights into freshwater algal-bacterial interactions.</title>
        <authorList>
            <person name="Tanabe Y."/>
            <person name="Yamaguchi H."/>
            <person name="Yoshida M."/>
            <person name="Kai A."/>
            <person name="Okazaki Y."/>
        </authorList>
    </citation>
    <scope>NUCLEOTIDE SEQUENCE</scope>
    <source>
        <strain evidence="9">BOTRYCO-1</strain>
    </source>
</reference>
<evidence type="ECO:0000256" key="5">
    <source>
        <dbReference type="ARBA" id="ARBA00023146"/>
    </source>
</evidence>
<dbReference type="NCBIfam" id="TIGR00234">
    <property type="entry name" value="tyrS"/>
    <property type="match status" value="1"/>
</dbReference>
<dbReference type="Gene3D" id="1.10.240.10">
    <property type="entry name" value="Tyrosyl-Transfer RNA Synthetase"/>
    <property type="match status" value="1"/>
</dbReference>
<comment type="subunit">
    <text evidence="7">Homodimer.</text>
</comment>
<evidence type="ECO:0000256" key="8">
    <source>
        <dbReference type="PROSITE-ProRule" id="PRU00182"/>
    </source>
</evidence>
<feature type="short sequence motif" description="'HIGH' region" evidence="7">
    <location>
        <begin position="48"/>
        <end position="57"/>
    </location>
</feature>
<evidence type="ECO:0000256" key="1">
    <source>
        <dbReference type="ARBA" id="ARBA00022598"/>
    </source>
</evidence>
<evidence type="ECO:0000256" key="4">
    <source>
        <dbReference type="ARBA" id="ARBA00022917"/>
    </source>
</evidence>
<dbReference type="CDD" id="cd00805">
    <property type="entry name" value="TyrRS_core"/>
    <property type="match status" value="1"/>
</dbReference>
<reference evidence="9" key="1">
    <citation type="submission" date="2021-05" db="EMBL/GenBank/DDBJ databases">
        <authorList>
            <person name="Tanabe Y."/>
        </authorList>
    </citation>
    <scope>NUCLEOTIDE SEQUENCE</scope>
    <source>
        <strain evidence="9">BOTRYCO-1</strain>
    </source>
</reference>
<protein>
    <recommendedName>
        <fullName evidence="7">Tyrosine--tRNA ligase</fullName>
        <ecNumber evidence="7">6.1.1.1</ecNumber>
    </recommendedName>
    <alternativeName>
        <fullName evidence="7">Tyrosyl-tRNA synthetase</fullName>
        <shortName evidence="7">TyrRS</shortName>
    </alternativeName>
</protein>
<dbReference type="Gene3D" id="3.10.290.10">
    <property type="entry name" value="RNA-binding S4 domain"/>
    <property type="match status" value="1"/>
</dbReference>
<keyword evidence="10" id="KW-1185">Reference proteome</keyword>
<dbReference type="PANTHER" id="PTHR11766:SF0">
    <property type="entry name" value="TYROSINE--TRNA LIGASE, MITOCHONDRIAL"/>
    <property type="match status" value="1"/>
</dbReference>
<keyword evidence="1 7" id="KW-0436">Ligase</keyword>
<keyword evidence="8" id="KW-0694">RNA-binding</keyword>
<keyword evidence="5 7" id="KW-0030">Aminoacyl-tRNA synthetase</keyword>
<dbReference type="PANTHER" id="PTHR11766">
    <property type="entry name" value="TYROSYL-TRNA SYNTHETASE"/>
    <property type="match status" value="1"/>
</dbReference>
<accession>A0ABQ4PVA6</accession>
<dbReference type="SUPFAM" id="SSF55174">
    <property type="entry name" value="Alpha-L RNA-binding motif"/>
    <property type="match status" value="1"/>
</dbReference>
<dbReference type="InterPro" id="IPR002305">
    <property type="entry name" value="aa-tRNA-synth_Ic"/>
</dbReference>
<organism evidence="9 10">
    <name type="scientific">Candidatus Phycosocius spiralis</name>
    <dbReference type="NCBI Taxonomy" id="2815099"/>
    <lineage>
        <taxon>Bacteria</taxon>
        <taxon>Pseudomonadati</taxon>
        <taxon>Pseudomonadota</taxon>
        <taxon>Alphaproteobacteria</taxon>
        <taxon>Caulobacterales</taxon>
        <taxon>Caulobacterales incertae sedis</taxon>
        <taxon>Candidatus Phycosocius</taxon>
    </lineage>
</organism>
<name>A0ABQ4PVA6_9PROT</name>
<dbReference type="HAMAP" id="MF_02006">
    <property type="entry name" value="Tyr_tRNA_synth_type1"/>
    <property type="match status" value="1"/>
</dbReference>
<feature type="binding site" evidence="7">
    <location>
        <position position="180"/>
    </location>
    <ligand>
        <name>L-tyrosine</name>
        <dbReference type="ChEBI" id="CHEBI:58315"/>
    </ligand>
</feature>
<dbReference type="Proteomes" id="UP001161064">
    <property type="component" value="Unassembled WGS sequence"/>
</dbReference>